<evidence type="ECO:0000313" key="4">
    <source>
        <dbReference type="Proteomes" id="UP000026249"/>
    </source>
</evidence>
<comment type="caution">
    <text evidence="3">The sequence shown here is derived from an EMBL/GenBank/DDBJ whole genome shotgun (WGS) entry which is preliminary data.</text>
</comment>
<evidence type="ECO:0000256" key="1">
    <source>
        <dbReference type="ARBA" id="ARBA00010134"/>
    </source>
</evidence>
<dbReference type="Pfam" id="PF00656">
    <property type="entry name" value="Peptidase_C14"/>
    <property type="match status" value="1"/>
</dbReference>
<dbReference type="InterPro" id="IPR015917">
    <property type="entry name" value="Pept_C14A"/>
</dbReference>
<feature type="domain" description="Caspase family p20" evidence="2">
    <location>
        <begin position="13"/>
        <end position="138"/>
    </location>
</feature>
<dbReference type="AlphaFoldDB" id="A0A037ZJ52"/>
<dbReference type="GO" id="GO:0006508">
    <property type="term" value="P:proteolysis"/>
    <property type="evidence" value="ECO:0007669"/>
    <property type="project" value="InterPro"/>
</dbReference>
<accession>A0A037ZJ52</accession>
<gene>
    <name evidence="3" type="ORF">ACMU_05695</name>
</gene>
<dbReference type="EMBL" id="JFKE01000002">
    <property type="protein sequence ID" value="KAJ56435.1"/>
    <property type="molecule type" value="Genomic_DNA"/>
</dbReference>
<dbReference type="Proteomes" id="UP000026249">
    <property type="component" value="Unassembled WGS sequence"/>
</dbReference>
<dbReference type="SMART" id="SM00115">
    <property type="entry name" value="CASc"/>
    <property type="match status" value="1"/>
</dbReference>
<dbReference type="OrthoDB" id="9816009at2"/>
<name>A0A037ZJ52_9RHOB</name>
<comment type="similarity">
    <text evidence="1">Belongs to the peptidase C14A family.</text>
</comment>
<organism evidence="3 4">
    <name type="scientific">Actibacterium mucosum KCTC 23349</name>
    <dbReference type="NCBI Taxonomy" id="1454373"/>
    <lineage>
        <taxon>Bacteria</taxon>
        <taxon>Pseudomonadati</taxon>
        <taxon>Pseudomonadota</taxon>
        <taxon>Alphaproteobacteria</taxon>
        <taxon>Rhodobacterales</taxon>
        <taxon>Roseobacteraceae</taxon>
        <taxon>Actibacterium</taxon>
    </lineage>
</organism>
<dbReference type="InterPro" id="IPR011600">
    <property type="entry name" value="Pept_C14_caspase"/>
</dbReference>
<keyword evidence="4" id="KW-1185">Reference proteome</keyword>
<dbReference type="InterPro" id="IPR001309">
    <property type="entry name" value="Pept_C14_p20"/>
</dbReference>
<dbReference type="Gene3D" id="3.40.50.1460">
    <property type="match status" value="1"/>
</dbReference>
<evidence type="ECO:0000259" key="2">
    <source>
        <dbReference type="PROSITE" id="PS50208"/>
    </source>
</evidence>
<dbReference type="RefSeq" id="WP_035256464.1">
    <property type="nucleotide sequence ID" value="NZ_JFKE01000002.1"/>
</dbReference>
<dbReference type="PANTHER" id="PTHR22576">
    <property type="entry name" value="MUCOSA ASSOCIATED LYMPHOID TISSUE LYMPHOMA TRANSLOCATION PROTEIN 1/PARACASPASE"/>
    <property type="match status" value="1"/>
</dbReference>
<dbReference type="SUPFAM" id="SSF52129">
    <property type="entry name" value="Caspase-like"/>
    <property type="match status" value="1"/>
</dbReference>
<dbReference type="STRING" id="1454373.ACMU_05695"/>
<reference evidence="3 4" key="1">
    <citation type="submission" date="2014-03" db="EMBL/GenBank/DDBJ databases">
        <title>Draft Genome Sequence of Actibacterium mucosum KCTC 23349, a Marine Alphaproteobacterium with Complex Ionic Requirements Isolated from Mediterranean Seawater at Malvarrosa Beach, Valencia, Spain.</title>
        <authorList>
            <person name="Arahal D.R."/>
            <person name="Shao Z."/>
            <person name="Lai Q."/>
            <person name="Pujalte M.J."/>
        </authorList>
    </citation>
    <scope>NUCLEOTIDE SEQUENCE [LARGE SCALE GENOMIC DNA]</scope>
    <source>
        <strain evidence="3 4">KCTC 23349</strain>
    </source>
</reference>
<dbReference type="InterPro" id="IPR052039">
    <property type="entry name" value="Caspase-related_regulators"/>
</dbReference>
<dbReference type="PROSITE" id="PS50208">
    <property type="entry name" value="CASPASE_P20"/>
    <property type="match status" value="1"/>
</dbReference>
<dbReference type="PANTHER" id="PTHR22576:SF37">
    <property type="entry name" value="MUCOSA-ASSOCIATED LYMPHOID TISSUE LYMPHOMA TRANSLOCATION PROTEIN 1"/>
    <property type="match status" value="1"/>
</dbReference>
<dbReference type="GO" id="GO:0004197">
    <property type="term" value="F:cysteine-type endopeptidase activity"/>
    <property type="evidence" value="ECO:0007669"/>
    <property type="project" value="InterPro"/>
</dbReference>
<proteinExistence type="inferred from homology"/>
<sequence>MAGFLVSTSALWAEKHALVIGNAHYQATVPLPNAIKDAELVGKALKSAGFRVFVAKDLKRQELLRAIAEFKVAAHEAELVVVYLAGHGVQVAGETYFLATDSPKLDADWLASAIPVGAIAKALSDKVRHKVLFIDACRTPIDNADMSKLSPLARGVEAGTFLSFAAQPGAAAFDGADENGPYAQSLSAALVNKDWDLNQIDRKVRLEVMRLTGGTQVPWSQSSMVLPLILN</sequence>
<dbReference type="InterPro" id="IPR029030">
    <property type="entry name" value="Caspase-like_dom_sf"/>
</dbReference>
<dbReference type="PRINTS" id="PR00376">
    <property type="entry name" value="IL1BCENZYME"/>
</dbReference>
<evidence type="ECO:0000313" key="3">
    <source>
        <dbReference type="EMBL" id="KAJ56435.1"/>
    </source>
</evidence>
<protein>
    <recommendedName>
        <fullName evidence="2">Caspase family p20 domain-containing protein</fullName>
    </recommendedName>
</protein>